<dbReference type="PANTHER" id="PTHR33087:SF21">
    <property type="entry name" value="OS03G0782100 PROTEIN"/>
    <property type="match status" value="1"/>
</dbReference>
<dbReference type="PANTHER" id="PTHR33087">
    <property type="entry name" value="OS07G0539200 PROTEIN"/>
    <property type="match status" value="1"/>
</dbReference>
<dbReference type="EMBL" id="AGNK02002882">
    <property type="status" value="NOT_ANNOTATED_CDS"/>
    <property type="molecule type" value="Genomic_DNA"/>
</dbReference>
<reference evidence="2" key="2">
    <citation type="submission" date="2018-08" db="UniProtKB">
        <authorList>
            <consortium name="EnsemblPlants"/>
        </authorList>
    </citation>
    <scope>IDENTIFICATION</scope>
    <source>
        <strain evidence="2">Yugu1</strain>
    </source>
</reference>
<dbReference type="Proteomes" id="UP000004995">
    <property type="component" value="Unassembled WGS sequence"/>
</dbReference>
<dbReference type="HOGENOM" id="CLU_812334_0_0_1"/>
<protein>
    <submittedName>
        <fullName evidence="2">Uncharacterized protein</fullName>
    </submittedName>
</protein>
<feature type="compositionally biased region" description="Basic and acidic residues" evidence="1">
    <location>
        <begin position="281"/>
        <end position="290"/>
    </location>
</feature>
<proteinExistence type="predicted"/>
<name>K3XJM3_SETIT</name>
<organism evidence="2 3">
    <name type="scientific">Setaria italica</name>
    <name type="common">Foxtail millet</name>
    <name type="synonym">Panicum italicum</name>
    <dbReference type="NCBI Taxonomy" id="4555"/>
    <lineage>
        <taxon>Eukaryota</taxon>
        <taxon>Viridiplantae</taxon>
        <taxon>Streptophyta</taxon>
        <taxon>Embryophyta</taxon>
        <taxon>Tracheophyta</taxon>
        <taxon>Spermatophyta</taxon>
        <taxon>Magnoliopsida</taxon>
        <taxon>Liliopsida</taxon>
        <taxon>Poales</taxon>
        <taxon>Poaceae</taxon>
        <taxon>PACMAD clade</taxon>
        <taxon>Panicoideae</taxon>
        <taxon>Panicodae</taxon>
        <taxon>Paniceae</taxon>
        <taxon>Cenchrinae</taxon>
        <taxon>Setaria</taxon>
    </lineage>
</organism>
<dbReference type="EnsemblPlants" id="KQL04547">
    <property type="protein sequence ID" value="KQL04547"/>
    <property type="gene ID" value="SETIT_002096mg"/>
</dbReference>
<evidence type="ECO:0000313" key="3">
    <source>
        <dbReference type="Proteomes" id="UP000004995"/>
    </source>
</evidence>
<dbReference type="InterPro" id="IPR053253">
    <property type="entry name" value="Sex_diff_modulator"/>
</dbReference>
<keyword evidence="3" id="KW-1185">Reference proteome</keyword>
<feature type="region of interest" description="Disordered" evidence="1">
    <location>
        <begin position="166"/>
        <end position="220"/>
    </location>
</feature>
<sequence>MQVKRILEEFLNIIPEEYSVQRSDLDDFLVEFSLSAIAERILHSHLPSEALFQLIWRRCLTSLQFRVLNELRGIPAHAQNVETTQIALDFACSDLVEASCIHLDLVPIEKLIFIPEPSTPYVGCGLFLKPHELIHSKHDGLWYSVHIRIVDVQDWNIFSDSFDDGTPPDNHDSSEDEDYPGFSQCSRKNPWPKKTQFIDEAGGSGGGPSLGLDWGSCSPRRQQGSATVVAECPVASPSCNSKAESGQDVIITATVPEGGITSRTTANTSEVQGPHASENNTDDKEKRETGQEVMPSSDKTDTPSREHAYEKARHLISYWATKRRGFLALPGGLHRYPIDFPM</sequence>
<feature type="region of interest" description="Disordered" evidence="1">
    <location>
        <begin position="259"/>
        <end position="307"/>
    </location>
</feature>
<feature type="compositionally biased region" description="Basic and acidic residues" evidence="1">
    <location>
        <begin position="298"/>
        <end position="307"/>
    </location>
</feature>
<reference evidence="3" key="1">
    <citation type="journal article" date="2012" name="Nat. Biotechnol.">
        <title>Reference genome sequence of the model plant Setaria.</title>
        <authorList>
            <person name="Bennetzen J.L."/>
            <person name="Schmutz J."/>
            <person name="Wang H."/>
            <person name="Percifield R."/>
            <person name="Hawkins J."/>
            <person name="Pontaroli A.C."/>
            <person name="Estep M."/>
            <person name="Feng L."/>
            <person name="Vaughn J.N."/>
            <person name="Grimwood J."/>
            <person name="Jenkins J."/>
            <person name="Barry K."/>
            <person name="Lindquist E."/>
            <person name="Hellsten U."/>
            <person name="Deshpande S."/>
            <person name="Wang X."/>
            <person name="Wu X."/>
            <person name="Mitros T."/>
            <person name="Triplett J."/>
            <person name="Yang X."/>
            <person name="Ye C.Y."/>
            <person name="Mauro-Herrera M."/>
            <person name="Wang L."/>
            <person name="Li P."/>
            <person name="Sharma M."/>
            <person name="Sharma R."/>
            <person name="Ronald P.C."/>
            <person name="Panaud O."/>
            <person name="Kellogg E.A."/>
            <person name="Brutnell T.P."/>
            <person name="Doust A.N."/>
            <person name="Tuskan G.A."/>
            <person name="Rokhsar D."/>
            <person name="Devos K.M."/>
        </authorList>
    </citation>
    <scope>NUCLEOTIDE SEQUENCE [LARGE SCALE GENOMIC DNA]</scope>
    <source>
        <strain evidence="3">cv. Yugu1</strain>
    </source>
</reference>
<accession>K3XJM3</accession>
<dbReference type="Gramene" id="KQL04547">
    <property type="protein sequence ID" value="KQL04547"/>
    <property type="gene ID" value="SETIT_002096mg"/>
</dbReference>
<evidence type="ECO:0000256" key="1">
    <source>
        <dbReference type="SAM" id="MobiDB-lite"/>
    </source>
</evidence>
<dbReference type="AlphaFoldDB" id="K3XJM3"/>
<evidence type="ECO:0000313" key="2">
    <source>
        <dbReference type="EnsemblPlants" id="KQL04547"/>
    </source>
</evidence>
<feature type="compositionally biased region" description="Polar residues" evidence="1">
    <location>
        <begin position="261"/>
        <end position="271"/>
    </location>
</feature>
<dbReference type="InParanoid" id="K3XJM3"/>